<sequence length="809" mass="90645">MGQNTSQIEPDEASSAQRNGFGSSAPYDHDTAIDLSPVRIVHHVDGEYSPEPYNGRIGVAGRKRKRYSPAGNEQVSSVEVANSQEGLKTGASQRLRASGEFVRTASSSEPDVDLLVSSQLIHEAQIHAESQGGAEPAGRGDMAESDVASPRSARSTRHTSSSDEMLEDQGELISEAAFDASSDTFLSSEHQLRAPRSLSTNRFESLESDDASEDASLARNPSLTSDNVNLQFLDGSPSAGGIDGSVLANRIHYDLQQSIEAAVSPRIDETESLDIQVRRSKRPPPNRQVIQDSEDEESDEYLPSIEITSSPSDHDHDEPEKTRSQRDEMTPDPSTSSAPPDDRSHLPSSGKFVNEEISLLDGVASKYRSRKNLSGSQFNDLVQRPINILTRDFWEELQEVLPNRTGKSIQGFCRRRWGNLSAENTPWNEELDAKLSAAFVVKPAKWTWISSIVGKSAGACRDRWRTHVQYGDDRRMDVWSSGEEEGLVRAVKECKAAIGLSKGELNAEEAADSEDSELDDSLNFATVSQRMGGTRSELQCRSKWKKMRRRKAKPAPEEEVGGSWYDSAPERKKQRKRERMSEKRQAEASAKVELMLAGDHYQILREIIDINPKDEESINWTLIRSRHPNTKWSSGEKKLALQKMKLRVDEKETFLDTLLAIKADIEKQIGDGVHMQYYAVSQKWDQGKPMPEIYTELRKNYLEEVRKEDEAEKKRQRGRALLQESLRLNKDVEDDSEMEAQSIESESDSLSDAEDDSQHADDTIHRPASAEQEHHRLASEAVSDATSASMWERQRAWTAINRSSHKRRT</sequence>
<evidence type="ECO:0000313" key="7">
    <source>
        <dbReference type="EMBL" id="KAF2101579.1"/>
    </source>
</evidence>
<evidence type="ECO:0000256" key="3">
    <source>
        <dbReference type="ARBA" id="ARBA00023242"/>
    </source>
</evidence>
<feature type="domain" description="HTH myb-type" evidence="6">
    <location>
        <begin position="525"/>
        <end position="552"/>
    </location>
</feature>
<dbReference type="EMBL" id="ML978123">
    <property type="protein sequence ID" value="KAF2101579.1"/>
    <property type="molecule type" value="Genomic_DNA"/>
</dbReference>
<protein>
    <recommendedName>
        <fullName evidence="9">DNA-binding protein REB1</fullName>
    </recommendedName>
</protein>
<comment type="subcellular location">
    <subcellularLocation>
        <location evidence="1">Nucleus</location>
    </subcellularLocation>
</comment>
<keyword evidence="3" id="KW-0539">Nucleus</keyword>
<feature type="region of interest" description="Disordered" evidence="4">
    <location>
        <begin position="186"/>
        <end position="229"/>
    </location>
</feature>
<dbReference type="AlphaFoldDB" id="A0A9P4II84"/>
<proteinExistence type="predicted"/>
<dbReference type="PROSITE" id="PS51294">
    <property type="entry name" value="HTH_MYB"/>
    <property type="match status" value="2"/>
</dbReference>
<feature type="domain" description="HTH myb-type" evidence="6">
    <location>
        <begin position="426"/>
        <end position="472"/>
    </location>
</feature>
<feature type="region of interest" description="Disordered" evidence="4">
    <location>
        <begin position="1"/>
        <end position="95"/>
    </location>
</feature>
<organism evidence="7 8">
    <name type="scientific">Rhizodiscina lignyota</name>
    <dbReference type="NCBI Taxonomy" id="1504668"/>
    <lineage>
        <taxon>Eukaryota</taxon>
        <taxon>Fungi</taxon>
        <taxon>Dikarya</taxon>
        <taxon>Ascomycota</taxon>
        <taxon>Pezizomycotina</taxon>
        <taxon>Dothideomycetes</taxon>
        <taxon>Pleosporomycetidae</taxon>
        <taxon>Aulographales</taxon>
        <taxon>Rhizodiscinaceae</taxon>
        <taxon>Rhizodiscina</taxon>
    </lineage>
</organism>
<dbReference type="GO" id="GO:0003700">
    <property type="term" value="F:DNA-binding transcription factor activity"/>
    <property type="evidence" value="ECO:0007669"/>
    <property type="project" value="TreeGrafter"/>
</dbReference>
<dbReference type="OrthoDB" id="39591at2759"/>
<reference evidence="7" key="1">
    <citation type="journal article" date="2020" name="Stud. Mycol.">
        <title>101 Dothideomycetes genomes: a test case for predicting lifestyles and emergence of pathogens.</title>
        <authorList>
            <person name="Haridas S."/>
            <person name="Albert R."/>
            <person name="Binder M."/>
            <person name="Bloem J."/>
            <person name="Labutti K."/>
            <person name="Salamov A."/>
            <person name="Andreopoulos B."/>
            <person name="Baker S."/>
            <person name="Barry K."/>
            <person name="Bills G."/>
            <person name="Bluhm B."/>
            <person name="Cannon C."/>
            <person name="Castanera R."/>
            <person name="Culley D."/>
            <person name="Daum C."/>
            <person name="Ezra D."/>
            <person name="Gonzalez J."/>
            <person name="Henrissat B."/>
            <person name="Kuo A."/>
            <person name="Liang C."/>
            <person name="Lipzen A."/>
            <person name="Lutzoni F."/>
            <person name="Magnuson J."/>
            <person name="Mondo S."/>
            <person name="Nolan M."/>
            <person name="Ohm R."/>
            <person name="Pangilinan J."/>
            <person name="Park H.-J."/>
            <person name="Ramirez L."/>
            <person name="Alfaro M."/>
            <person name="Sun H."/>
            <person name="Tritt A."/>
            <person name="Yoshinaga Y."/>
            <person name="Zwiers L.-H."/>
            <person name="Turgeon B."/>
            <person name="Goodwin S."/>
            <person name="Spatafora J."/>
            <person name="Crous P."/>
            <person name="Grigoriev I."/>
        </authorList>
    </citation>
    <scope>NUCLEOTIDE SEQUENCE</scope>
    <source>
        <strain evidence="7">CBS 133067</strain>
    </source>
</reference>
<dbReference type="SUPFAM" id="SSF46689">
    <property type="entry name" value="Homeodomain-like"/>
    <property type="match status" value="1"/>
</dbReference>
<feature type="domain" description="Myb-like" evidence="5">
    <location>
        <begin position="471"/>
        <end position="548"/>
    </location>
</feature>
<dbReference type="PANTHER" id="PTHR46380:SF2">
    <property type="entry name" value="CYCLIN-D-BINDING MYB-LIKE TRANSCRIPTION FACTOR 1"/>
    <property type="match status" value="1"/>
</dbReference>
<feature type="compositionally biased region" description="Basic residues" evidence="4">
    <location>
        <begin position="542"/>
        <end position="553"/>
    </location>
</feature>
<feature type="compositionally biased region" description="Polar residues" evidence="4">
    <location>
        <begin position="219"/>
        <end position="229"/>
    </location>
</feature>
<feature type="region of interest" description="Disordered" evidence="4">
    <location>
        <begin position="274"/>
        <end position="351"/>
    </location>
</feature>
<evidence type="ECO:0000256" key="1">
    <source>
        <dbReference type="ARBA" id="ARBA00004123"/>
    </source>
</evidence>
<evidence type="ECO:0000256" key="2">
    <source>
        <dbReference type="ARBA" id="ARBA00023125"/>
    </source>
</evidence>
<dbReference type="InterPro" id="IPR001005">
    <property type="entry name" value="SANT/Myb"/>
</dbReference>
<evidence type="ECO:0008006" key="9">
    <source>
        <dbReference type="Google" id="ProtNLM"/>
    </source>
</evidence>
<feature type="region of interest" description="Disordered" evidence="4">
    <location>
        <begin position="533"/>
        <end position="588"/>
    </location>
</feature>
<evidence type="ECO:0000256" key="4">
    <source>
        <dbReference type="SAM" id="MobiDB-lite"/>
    </source>
</evidence>
<dbReference type="InterPro" id="IPR017930">
    <property type="entry name" value="Myb_dom"/>
</dbReference>
<feature type="region of interest" description="Disordered" evidence="4">
    <location>
        <begin position="128"/>
        <end position="166"/>
    </location>
</feature>
<feature type="compositionally biased region" description="Acidic residues" evidence="4">
    <location>
        <begin position="745"/>
        <end position="755"/>
    </location>
</feature>
<comment type="caution">
    <text evidence="7">The sequence shown here is derived from an EMBL/GenBank/DDBJ whole genome shotgun (WGS) entry which is preliminary data.</text>
</comment>
<dbReference type="PROSITE" id="PS50090">
    <property type="entry name" value="MYB_LIKE"/>
    <property type="match status" value="2"/>
</dbReference>
<keyword evidence="8" id="KW-1185">Reference proteome</keyword>
<feature type="domain" description="Myb-like" evidence="5">
    <location>
        <begin position="419"/>
        <end position="468"/>
    </location>
</feature>
<feature type="compositionally biased region" description="Basic and acidic residues" evidence="4">
    <location>
        <begin position="756"/>
        <end position="765"/>
    </location>
</feature>
<evidence type="ECO:0000259" key="6">
    <source>
        <dbReference type="PROSITE" id="PS51294"/>
    </source>
</evidence>
<evidence type="ECO:0000313" key="8">
    <source>
        <dbReference type="Proteomes" id="UP000799772"/>
    </source>
</evidence>
<name>A0A9P4II84_9PEZI</name>
<keyword evidence="2" id="KW-0238">DNA-binding</keyword>
<dbReference type="SMART" id="SM00717">
    <property type="entry name" value="SANT"/>
    <property type="match status" value="3"/>
</dbReference>
<dbReference type="Proteomes" id="UP000799772">
    <property type="component" value="Unassembled WGS sequence"/>
</dbReference>
<evidence type="ECO:0000259" key="5">
    <source>
        <dbReference type="PROSITE" id="PS50090"/>
    </source>
</evidence>
<dbReference type="GO" id="GO:0000976">
    <property type="term" value="F:transcription cis-regulatory region binding"/>
    <property type="evidence" value="ECO:0007669"/>
    <property type="project" value="TreeGrafter"/>
</dbReference>
<feature type="compositionally biased region" description="Polar residues" evidence="4">
    <location>
        <begin position="71"/>
        <end position="92"/>
    </location>
</feature>
<feature type="compositionally biased region" description="Basic and acidic residues" evidence="4">
    <location>
        <begin position="312"/>
        <end position="329"/>
    </location>
</feature>
<dbReference type="InterPro" id="IPR009057">
    <property type="entry name" value="Homeodomain-like_sf"/>
</dbReference>
<dbReference type="PANTHER" id="PTHR46380">
    <property type="entry name" value="CYCLIN-D-BINDING MYB-LIKE TRANSCRIPTION FACTOR 1"/>
    <property type="match status" value="1"/>
</dbReference>
<dbReference type="GO" id="GO:0005634">
    <property type="term" value="C:nucleus"/>
    <property type="evidence" value="ECO:0007669"/>
    <property type="project" value="UniProtKB-SubCell"/>
</dbReference>
<gene>
    <name evidence="7" type="ORF">NA57DRAFT_73019</name>
</gene>
<dbReference type="InterPro" id="IPR051651">
    <property type="entry name" value="DMTF1_DNA-bind_reg"/>
</dbReference>
<feature type="region of interest" description="Disordered" evidence="4">
    <location>
        <begin position="726"/>
        <end position="791"/>
    </location>
</feature>
<dbReference type="Gene3D" id="1.10.10.60">
    <property type="entry name" value="Homeodomain-like"/>
    <property type="match status" value="1"/>
</dbReference>
<accession>A0A9P4II84</accession>
<feature type="compositionally biased region" description="Polar residues" evidence="4">
    <location>
        <begin position="1"/>
        <end position="22"/>
    </location>
</feature>